<reference evidence="2" key="1">
    <citation type="submission" date="2025-08" db="UniProtKB">
        <authorList>
            <consortium name="Ensembl"/>
        </authorList>
    </citation>
    <scope>IDENTIFICATION</scope>
</reference>
<dbReference type="STRING" id="1676925.ENSPKIP00000004217"/>
<evidence type="ECO:0000313" key="2">
    <source>
        <dbReference type="Ensembl" id="ENSPKIP00000004217.1"/>
    </source>
</evidence>
<evidence type="ECO:0000313" key="3">
    <source>
        <dbReference type="Proteomes" id="UP000261540"/>
    </source>
</evidence>
<organism evidence="2 3">
    <name type="scientific">Paramormyrops kingsleyae</name>
    <dbReference type="NCBI Taxonomy" id="1676925"/>
    <lineage>
        <taxon>Eukaryota</taxon>
        <taxon>Metazoa</taxon>
        <taxon>Chordata</taxon>
        <taxon>Craniata</taxon>
        <taxon>Vertebrata</taxon>
        <taxon>Euteleostomi</taxon>
        <taxon>Actinopterygii</taxon>
        <taxon>Neopterygii</taxon>
        <taxon>Teleostei</taxon>
        <taxon>Osteoglossocephala</taxon>
        <taxon>Osteoglossomorpha</taxon>
        <taxon>Osteoglossiformes</taxon>
        <taxon>Mormyridae</taxon>
        <taxon>Paramormyrops</taxon>
    </lineage>
</organism>
<accession>A0A3B3QBX7</accession>
<name>A0A3B3QBX7_9TELE</name>
<dbReference type="Proteomes" id="UP000261540">
    <property type="component" value="Unplaced"/>
</dbReference>
<evidence type="ECO:0000256" key="1">
    <source>
        <dbReference type="SAM" id="MobiDB-lite"/>
    </source>
</evidence>
<proteinExistence type="predicted"/>
<reference evidence="2" key="2">
    <citation type="submission" date="2025-09" db="UniProtKB">
        <authorList>
            <consortium name="Ensembl"/>
        </authorList>
    </citation>
    <scope>IDENTIFICATION</scope>
</reference>
<dbReference type="Ensembl" id="ENSPKIT00000028196.1">
    <property type="protein sequence ID" value="ENSPKIP00000004217.1"/>
    <property type="gene ID" value="ENSPKIG00000021414.1"/>
</dbReference>
<feature type="region of interest" description="Disordered" evidence="1">
    <location>
        <begin position="96"/>
        <end position="139"/>
    </location>
</feature>
<protein>
    <submittedName>
        <fullName evidence="2">Uncharacterized protein</fullName>
    </submittedName>
</protein>
<keyword evidence="3" id="KW-1185">Reference proteome</keyword>
<dbReference type="AlphaFoldDB" id="A0A3B3QBX7"/>
<sequence>MLYIYIWSPQCDKNLFIKICNCKALPATCKDLPALGKAFPATCKDLPALGKALPATCKDLPAVGKAFPATCKDLPAVGKALPATCKDLPALGKAFPATSPLKKHTQINKPTPPPHSHRREFRDQSHWLHPPYTGPESPH</sequence>